<proteinExistence type="predicted"/>
<reference evidence="2 3" key="1">
    <citation type="submission" date="2016-03" db="EMBL/GenBank/DDBJ databases">
        <title>Cyphomyrmex costatus WGS genome.</title>
        <authorList>
            <person name="Nygaard S."/>
            <person name="Hu H."/>
            <person name="Boomsma J."/>
            <person name="Zhang G."/>
        </authorList>
    </citation>
    <scope>NUCLEOTIDE SEQUENCE [LARGE SCALE GENOMIC DNA]</scope>
    <source>
        <strain evidence="2">MS0001</strain>
        <tissue evidence="2">Whole body</tissue>
    </source>
</reference>
<dbReference type="Proteomes" id="UP000078542">
    <property type="component" value="Unassembled WGS sequence"/>
</dbReference>
<dbReference type="AlphaFoldDB" id="A0A151ILA9"/>
<evidence type="ECO:0000256" key="1">
    <source>
        <dbReference type="SAM" id="MobiDB-lite"/>
    </source>
</evidence>
<feature type="compositionally biased region" description="Basic and acidic residues" evidence="1">
    <location>
        <begin position="108"/>
        <end position="119"/>
    </location>
</feature>
<name>A0A151ILA9_9HYME</name>
<accession>A0A151ILA9</accession>
<protein>
    <submittedName>
        <fullName evidence="2">Uncharacterized protein</fullName>
    </submittedName>
</protein>
<feature type="region of interest" description="Disordered" evidence="1">
    <location>
        <begin position="87"/>
        <end position="119"/>
    </location>
</feature>
<organism evidence="2 3">
    <name type="scientific">Cyphomyrmex costatus</name>
    <dbReference type="NCBI Taxonomy" id="456900"/>
    <lineage>
        <taxon>Eukaryota</taxon>
        <taxon>Metazoa</taxon>
        <taxon>Ecdysozoa</taxon>
        <taxon>Arthropoda</taxon>
        <taxon>Hexapoda</taxon>
        <taxon>Insecta</taxon>
        <taxon>Pterygota</taxon>
        <taxon>Neoptera</taxon>
        <taxon>Endopterygota</taxon>
        <taxon>Hymenoptera</taxon>
        <taxon>Apocrita</taxon>
        <taxon>Aculeata</taxon>
        <taxon>Formicoidea</taxon>
        <taxon>Formicidae</taxon>
        <taxon>Myrmicinae</taxon>
        <taxon>Cyphomyrmex</taxon>
    </lineage>
</organism>
<evidence type="ECO:0000313" key="2">
    <source>
        <dbReference type="EMBL" id="KYN05534.1"/>
    </source>
</evidence>
<keyword evidence="3" id="KW-1185">Reference proteome</keyword>
<sequence>MTIRLSVEDFGAVATPARGFAASARDVDIYKTFEIQCQMPVFNAKYNEYGDCICDSLHAGYRSIRSNACYSAVRKWERPVVGPLAGGARNSAAGGETTAVTLLGRTGPENDGRRHAALR</sequence>
<dbReference type="EMBL" id="KQ977121">
    <property type="protein sequence ID" value="KYN05534.1"/>
    <property type="molecule type" value="Genomic_DNA"/>
</dbReference>
<evidence type="ECO:0000313" key="3">
    <source>
        <dbReference type="Proteomes" id="UP000078542"/>
    </source>
</evidence>
<gene>
    <name evidence="2" type="ORF">ALC62_03525</name>
</gene>